<dbReference type="Pfam" id="PF13347">
    <property type="entry name" value="MFS_2"/>
    <property type="match status" value="1"/>
</dbReference>
<gene>
    <name evidence="1" type="ORF">AWM75_01840</name>
</gene>
<sequence>MINDPLMGTLMDKAFANHSGARDKFRPWILWSIPLIVVGLISFFAAPTYFSGAVQVVAIFLFKVIYELGYTMMNIGMGSLLGVMALNDEERTTLASARGLGSIIGIFITQAMVPAVLARLGENTTGYAVCAVIAAILGGFIIFIHYAWTEERNVSVQEMVSGEEEEGAKFTDIFVTIKENRAFLALALHSIIIVFGQQLFGQTSMYMFADVFGNLGIMSYMSIVTTAISLVALLASPALVRVVGSTVHLIRIFLIISVIMFLSLFGLMQVTSLSPLVYLIWHGLAAGFMNMSISLQWGLVSESIDYNEYLTGKRSEGTIYGNFSLTRRLGQMLSQSLVILMIGWIGYDTAAAEAGLAQSDGTIFGLTVMNVLVPAFAALGSYLCFRFIWNIDDELRAKMAAHNIERAEQNPFVDLDEDDY</sequence>
<accession>A0A0X8FK62</accession>
<dbReference type="OrthoDB" id="9764596at2"/>
<dbReference type="GO" id="GO:0015293">
    <property type="term" value="F:symporter activity"/>
    <property type="evidence" value="ECO:0007669"/>
    <property type="project" value="InterPro"/>
</dbReference>
<keyword evidence="2" id="KW-1185">Reference proteome</keyword>
<dbReference type="InterPro" id="IPR036259">
    <property type="entry name" value="MFS_trans_sf"/>
</dbReference>
<reference evidence="2" key="2">
    <citation type="submission" date="2016-01" db="EMBL/GenBank/DDBJ databases">
        <title>Six Aerococcus type strain genome sequencing and assembly using PacBio and Illumina Hiseq.</title>
        <authorList>
            <person name="Carkaci D."/>
            <person name="Dargis R."/>
            <person name="Nielsen X.C."/>
            <person name="Skovgaard O."/>
            <person name="Fuursted K."/>
            <person name="Christensen J.J."/>
        </authorList>
    </citation>
    <scope>NUCLEOTIDE SEQUENCE [LARGE SCALE GENOMIC DNA]</scope>
    <source>
        <strain evidence="2">CCUG42038B</strain>
    </source>
</reference>
<dbReference type="KEGG" id="auh:AWM75_01840"/>
<organism evidence="1 2">
    <name type="scientific">Aerococcus urinaehominis</name>
    <dbReference type="NCBI Taxonomy" id="128944"/>
    <lineage>
        <taxon>Bacteria</taxon>
        <taxon>Bacillati</taxon>
        <taxon>Bacillota</taxon>
        <taxon>Bacilli</taxon>
        <taxon>Lactobacillales</taxon>
        <taxon>Aerococcaceae</taxon>
        <taxon>Aerococcus</taxon>
    </lineage>
</organism>
<dbReference type="RefSeq" id="WP_067977545.1">
    <property type="nucleotide sequence ID" value="NZ_CP014163.1"/>
</dbReference>
<name>A0A0X8FK62_9LACT</name>
<proteinExistence type="predicted"/>
<reference evidence="1 2" key="1">
    <citation type="journal article" date="2016" name="Genome Announc.">
        <title>Complete Genome Sequences of Aerococcus christensenii CCUG 28831T, Aerococcus sanguinicola CCUG 43001T, Aerococcus urinae CCUG 36881T, Aerococcus urinaeequi CCUG 28094T, Aerococcus urinaehominis CCUG 42038 BT, and Aerococcus viridans CCUG 4311T.</title>
        <authorList>
            <person name="Carkaci D."/>
            <person name="Dargis R."/>
            <person name="Nielsen X.C."/>
            <person name="Skovgaard O."/>
            <person name="Fuursted K."/>
            <person name="Christensen J.J."/>
        </authorList>
    </citation>
    <scope>NUCLEOTIDE SEQUENCE [LARGE SCALE GENOMIC DNA]</scope>
    <source>
        <strain evidence="1 2">CCUG42038B</strain>
    </source>
</reference>
<protein>
    <submittedName>
        <fullName evidence="1">Uncharacterized protein</fullName>
    </submittedName>
</protein>
<dbReference type="GO" id="GO:0008643">
    <property type="term" value="P:carbohydrate transport"/>
    <property type="evidence" value="ECO:0007669"/>
    <property type="project" value="InterPro"/>
</dbReference>
<dbReference type="EMBL" id="CP014163">
    <property type="protein sequence ID" value="AMB98810.1"/>
    <property type="molecule type" value="Genomic_DNA"/>
</dbReference>
<dbReference type="Proteomes" id="UP000062260">
    <property type="component" value="Chromosome"/>
</dbReference>
<dbReference type="GO" id="GO:0005886">
    <property type="term" value="C:plasma membrane"/>
    <property type="evidence" value="ECO:0007669"/>
    <property type="project" value="TreeGrafter"/>
</dbReference>
<evidence type="ECO:0000313" key="1">
    <source>
        <dbReference type="EMBL" id="AMB98810.1"/>
    </source>
</evidence>
<dbReference type="AlphaFoldDB" id="A0A0X8FK62"/>
<dbReference type="PANTHER" id="PTHR11328:SF24">
    <property type="entry name" value="MAJOR FACILITATOR SUPERFAMILY (MFS) PROFILE DOMAIN-CONTAINING PROTEIN"/>
    <property type="match status" value="1"/>
</dbReference>
<dbReference type="SUPFAM" id="SSF103473">
    <property type="entry name" value="MFS general substrate transporter"/>
    <property type="match status" value="1"/>
</dbReference>
<dbReference type="InterPro" id="IPR039672">
    <property type="entry name" value="MFS_2"/>
</dbReference>
<dbReference type="Gene3D" id="1.20.1250.20">
    <property type="entry name" value="MFS general substrate transporter like domains"/>
    <property type="match status" value="1"/>
</dbReference>
<evidence type="ECO:0000313" key="2">
    <source>
        <dbReference type="Proteomes" id="UP000062260"/>
    </source>
</evidence>
<dbReference type="PANTHER" id="PTHR11328">
    <property type="entry name" value="MAJOR FACILITATOR SUPERFAMILY DOMAIN-CONTAINING PROTEIN"/>
    <property type="match status" value="1"/>
</dbReference>
<dbReference type="STRING" id="128944.AWM75_01840"/>